<dbReference type="AlphaFoldDB" id="A0A9X2BDC8"/>
<dbReference type="EMBL" id="JAIWJX010000002">
    <property type="protein sequence ID" value="MCK6257546.1"/>
    <property type="molecule type" value="Genomic_DNA"/>
</dbReference>
<organism evidence="2 3">
    <name type="scientific">Fictibacillus marinisediminis</name>
    <dbReference type="NCBI Taxonomy" id="2878389"/>
    <lineage>
        <taxon>Bacteria</taxon>
        <taxon>Bacillati</taxon>
        <taxon>Bacillota</taxon>
        <taxon>Bacilli</taxon>
        <taxon>Bacillales</taxon>
        <taxon>Fictibacillaceae</taxon>
        <taxon>Fictibacillus</taxon>
    </lineage>
</organism>
<comment type="caution">
    <text evidence="2">The sequence shown here is derived from an EMBL/GenBank/DDBJ whole genome shotgun (WGS) entry which is preliminary data.</text>
</comment>
<evidence type="ECO:0000256" key="1">
    <source>
        <dbReference type="SAM" id="Phobius"/>
    </source>
</evidence>
<dbReference type="RefSeq" id="WP_248253018.1">
    <property type="nucleotide sequence ID" value="NZ_JAIWJX010000002.1"/>
</dbReference>
<proteinExistence type="predicted"/>
<dbReference type="Proteomes" id="UP001139011">
    <property type="component" value="Unassembled WGS sequence"/>
</dbReference>
<accession>A0A9X2BDC8</accession>
<feature type="transmembrane region" description="Helical" evidence="1">
    <location>
        <begin position="78"/>
        <end position="94"/>
    </location>
</feature>
<dbReference type="Pfam" id="PF10864">
    <property type="entry name" value="DUF2663"/>
    <property type="match status" value="1"/>
</dbReference>
<gene>
    <name evidence="2" type="ORF">LCY76_13195</name>
</gene>
<name>A0A9X2BDC8_9BACL</name>
<keyword evidence="1" id="KW-0812">Transmembrane</keyword>
<sequence length="150" mass="18092">MNAINYWKIEPFISEICKVVLQTLIEKKEQKDQFDRQMKWWAFYSSLMGCLGLIYLYGFKLTHAESVRAALFSLAGDRMIWFIGIYFIVAGVQWKRLKKKCAKADDEYESIRKEIIERGDDLWPRPEMWKNRHHVLEYVKSEYNINLYHK</sequence>
<keyword evidence="1" id="KW-1133">Transmembrane helix</keyword>
<keyword evidence="1" id="KW-0472">Membrane</keyword>
<protein>
    <submittedName>
        <fullName evidence="2">YpbF family protein</fullName>
    </submittedName>
</protein>
<dbReference type="InterPro" id="IPR020210">
    <property type="entry name" value="Uncharacterised_YpbF_TM"/>
</dbReference>
<feature type="transmembrane region" description="Helical" evidence="1">
    <location>
        <begin position="40"/>
        <end position="58"/>
    </location>
</feature>
<keyword evidence="3" id="KW-1185">Reference proteome</keyword>
<evidence type="ECO:0000313" key="2">
    <source>
        <dbReference type="EMBL" id="MCK6257546.1"/>
    </source>
</evidence>
<reference evidence="2" key="1">
    <citation type="submission" date="2021-09" db="EMBL/GenBank/DDBJ databases">
        <title>Genome analysis of Fictibacillus sp. KIGAM418 isolated from marine sediment.</title>
        <authorList>
            <person name="Seo M.-J."/>
            <person name="Cho E.-S."/>
            <person name="Hwang C.Y."/>
        </authorList>
    </citation>
    <scope>NUCLEOTIDE SEQUENCE</scope>
    <source>
        <strain evidence="2">KIGAM418</strain>
    </source>
</reference>
<evidence type="ECO:0000313" key="3">
    <source>
        <dbReference type="Proteomes" id="UP001139011"/>
    </source>
</evidence>